<dbReference type="Pfam" id="PF00672">
    <property type="entry name" value="HAMP"/>
    <property type="match status" value="1"/>
</dbReference>
<keyword evidence="1" id="KW-0812">Transmembrane</keyword>
<gene>
    <name evidence="3" type="ORF">BYZ73_08340</name>
</gene>
<feature type="non-terminal residue" evidence="3">
    <location>
        <position position="308"/>
    </location>
</feature>
<dbReference type="EMBL" id="MUAV01000008">
    <property type="protein sequence ID" value="RAP41611.1"/>
    <property type="molecule type" value="Genomic_DNA"/>
</dbReference>
<dbReference type="RefSeq" id="WP_146746274.1">
    <property type="nucleotide sequence ID" value="NZ_MUAV01000008.1"/>
</dbReference>
<protein>
    <recommendedName>
        <fullName evidence="2">HAMP domain-containing protein</fullName>
    </recommendedName>
</protein>
<dbReference type="SMART" id="SM00304">
    <property type="entry name" value="HAMP"/>
    <property type="match status" value="2"/>
</dbReference>
<evidence type="ECO:0000313" key="4">
    <source>
        <dbReference type="Proteomes" id="UP000248659"/>
    </source>
</evidence>
<accession>A0ABX9DGX3</accession>
<keyword evidence="1" id="KW-0472">Membrane</keyword>
<feature type="transmembrane region" description="Helical" evidence="1">
    <location>
        <begin position="21"/>
        <end position="40"/>
    </location>
</feature>
<feature type="domain" description="HAMP" evidence="2">
    <location>
        <begin position="200"/>
        <end position="253"/>
    </location>
</feature>
<feature type="transmembrane region" description="Helical" evidence="1">
    <location>
        <begin position="176"/>
        <end position="198"/>
    </location>
</feature>
<evidence type="ECO:0000313" key="3">
    <source>
        <dbReference type="EMBL" id="RAP41611.1"/>
    </source>
</evidence>
<dbReference type="Proteomes" id="UP000248659">
    <property type="component" value="Unassembled WGS sequence"/>
</dbReference>
<comment type="caution">
    <text evidence="3">The sequence shown here is derived from an EMBL/GenBank/DDBJ whole genome shotgun (WGS) entry which is preliminary data.</text>
</comment>
<evidence type="ECO:0000256" key="1">
    <source>
        <dbReference type="SAM" id="Phobius"/>
    </source>
</evidence>
<dbReference type="SUPFAM" id="SSF158472">
    <property type="entry name" value="HAMP domain-like"/>
    <property type="match status" value="1"/>
</dbReference>
<dbReference type="PANTHER" id="PTHR32089:SF112">
    <property type="entry name" value="LYSOZYME-LIKE PROTEIN-RELATED"/>
    <property type="match status" value="1"/>
</dbReference>
<dbReference type="CDD" id="cd06225">
    <property type="entry name" value="HAMP"/>
    <property type="match status" value="1"/>
</dbReference>
<dbReference type="InterPro" id="IPR003660">
    <property type="entry name" value="HAMP_dom"/>
</dbReference>
<keyword evidence="1" id="KW-1133">Transmembrane helix</keyword>
<reference evidence="3 4" key="1">
    <citation type="submission" date="2017-01" db="EMBL/GenBank/DDBJ databases">
        <title>Genome sequence of Rhodovulum viride JA756.</title>
        <authorList>
            <person name="Lakshmi K.V."/>
            <person name="Tushar L.D."/>
            <person name="Sasikala C."/>
            <person name="Venkataramana C."/>
        </authorList>
    </citation>
    <scope>NUCLEOTIDE SEQUENCE [LARGE SCALE GENOMIC DNA]</scope>
    <source>
        <strain evidence="3 4">JA756</strain>
    </source>
</reference>
<dbReference type="Gene3D" id="1.10.8.500">
    <property type="entry name" value="HAMP domain in histidine kinase"/>
    <property type="match status" value="1"/>
</dbReference>
<organism evidence="3 4">
    <name type="scientific">Rhodovulum viride</name>
    <dbReference type="NCBI Taxonomy" id="1231134"/>
    <lineage>
        <taxon>Bacteria</taxon>
        <taxon>Pseudomonadati</taxon>
        <taxon>Pseudomonadota</taxon>
        <taxon>Alphaproteobacteria</taxon>
        <taxon>Rhodobacterales</taxon>
        <taxon>Paracoccaceae</taxon>
        <taxon>Rhodovulum</taxon>
    </lineage>
</organism>
<sequence length="308" mass="32224">MPNGASAALASLPRRSILIRISGLIAATTFVVAILLATFATRSALDIVGDALGEELQSILVGSAANLGPHLRFKNIEAIEEDLNGQLQRAGDKAVALGVWNADAESIAQAGPGDTEAAAKLQEMALQAISSGEAVFQRGRLVQVVPVKFGPNQATVGAVGAVWTAQGAVTAVFRNAAPGMVVTMGLFLGLLFAATALLRRMLGRPLGTLCAAMGDVARGDLDNAIPMTDRADEIGELARSLESLRGDLGQMRAAEMRREAARADQTRAIEGLASALQALSGGDLTSRIDERFAEDYERLRSDFNATVD</sequence>
<dbReference type="PANTHER" id="PTHR32089">
    <property type="entry name" value="METHYL-ACCEPTING CHEMOTAXIS PROTEIN MCPB"/>
    <property type="match status" value="1"/>
</dbReference>
<feature type="domain" description="HAMP" evidence="2">
    <location>
        <begin position="263"/>
        <end position="308"/>
    </location>
</feature>
<dbReference type="PROSITE" id="PS50885">
    <property type="entry name" value="HAMP"/>
    <property type="match status" value="2"/>
</dbReference>
<keyword evidence="4" id="KW-1185">Reference proteome</keyword>
<name>A0ABX9DGX3_9RHOB</name>
<evidence type="ECO:0000259" key="2">
    <source>
        <dbReference type="PROSITE" id="PS50885"/>
    </source>
</evidence>
<proteinExistence type="predicted"/>